<feature type="region of interest" description="Disordered" evidence="10">
    <location>
        <begin position="1"/>
        <end position="46"/>
    </location>
</feature>
<dbReference type="FunFam" id="2.40.100.10:FF:000003">
    <property type="entry name" value="Peptidylprolyl isomerase domain and WD repeat-containing 1"/>
    <property type="match status" value="1"/>
</dbReference>
<evidence type="ECO:0000256" key="9">
    <source>
        <dbReference type="PROSITE-ProRule" id="PRU00221"/>
    </source>
</evidence>
<keyword evidence="13" id="KW-1185">Reference proteome</keyword>
<evidence type="ECO:0000256" key="8">
    <source>
        <dbReference type="ARBA" id="ARBA00040798"/>
    </source>
</evidence>
<feature type="repeat" description="WD" evidence="9">
    <location>
        <begin position="69"/>
        <end position="101"/>
    </location>
</feature>
<feature type="compositionally biased region" description="Basic and acidic residues" evidence="10">
    <location>
        <begin position="8"/>
        <end position="20"/>
    </location>
</feature>
<evidence type="ECO:0000313" key="13">
    <source>
        <dbReference type="Proteomes" id="UP001175000"/>
    </source>
</evidence>
<dbReference type="SUPFAM" id="SSF50978">
    <property type="entry name" value="WD40 repeat-like"/>
    <property type="match status" value="1"/>
</dbReference>
<dbReference type="Pfam" id="PF00400">
    <property type="entry name" value="WD40"/>
    <property type="match status" value="1"/>
</dbReference>
<feature type="domain" description="PPIase cyclophilin-type" evidence="11">
    <location>
        <begin position="479"/>
        <end position="624"/>
    </location>
</feature>
<evidence type="ECO:0000259" key="11">
    <source>
        <dbReference type="PROSITE" id="PS50072"/>
    </source>
</evidence>
<dbReference type="PROSITE" id="PS50294">
    <property type="entry name" value="WD_REPEATS_REGION"/>
    <property type="match status" value="1"/>
</dbReference>
<comment type="similarity">
    <text evidence="2">Belongs to the cyclophilin-type PPIase family.</text>
</comment>
<dbReference type="AlphaFoldDB" id="A0AA39XGH1"/>
<dbReference type="PANTHER" id="PTHR45625:SF4">
    <property type="entry name" value="PEPTIDYLPROLYL ISOMERASE DOMAIN AND WD REPEAT-CONTAINING PROTEIN 1"/>
    <property type="match status" value="1"/>
</dbReference>
<dbReference type="PRINTS" id="PR00153">
    <property type="entry name" value="CSAPPISMRASE"/>
</dbReference>
<dbReference type="EC" id="5.2.1.8" evidence="3"/>
<dbReference type="InterPro" id="IPR015943">
    <property type="entry name" value="WD40/YVTN_repeat-like_dom_sf"/>
</dbReference>
<accession>A0AA39XGH1</accession>
<reference evidence="12" key="1">
    <citation type="submission" date="2023-06" db="EMBL/GenBank/DDBJ databases">
        <title>Genome-scale phylogeny and comparative genomics of the fungal order Sordariales.</title>
        <authorList>
            <consortium name="Lawrence Berkeley National Laboratory"/>
            <person name="Hensen N."/>
            <person name="Bonometti L."/>
            <person name="Westerberg I."/>
            <person name="Brannstrom I.O."/>
            <person name="Guillou S."/>
            <person name="Cros-Aarteil S."/>
            <person name="Calhoun S."/>
            <person name="Haridas S."/>
            <person name="Kuo A."/>
            <person name="Mondo S."/>
            <person name="Pangilinan J."/>
            <person name="Riley R."/>
            <person name="Labutti K."/>
            <person name="Andreopoulos B."/>
            <person name="Lipzen A."/>
            <person name="Chen C."/>
            <person name="Yanf M."/>
            <person name="Daum C."/>
            <person name="Ng V."/>
            <person name="Clum A."/>
            <person name="Steindorff A."/>
            <person name="Ohm R."/>
            <person name="Martin F."/>
            <person name="Silar P."/>
            <person name="Natvig D."/>
            <person name="Lalanne C."/>
            <person name="Gautier V."/>
            <person name="Ament-Velasquez S.L."/>
            <person name="Kruys A."/>
            <person name="Hutchinson M.I."/>
            <person name="Powell A.J."/>
            <person name="Barry K."/>
            <person name="Miller A.N."/>
            <person name="Grigoriev I.V."/>
            <person name="Debuchy R."/>
            <person name="Gladieux P."/>
            <person name="Thoren M.H."/>
            <person name="Johannesson H."/>
        </authorList>
    </citation>
    <scope>NUCLEOTIDE SEQUENCE</scope>
    <source>
        <strain evidence="12">CBS 606.72</strain>
    </source>
</reference>
<keyword evidence="4 9" id="KW-0853">WD repeat</keyword>
<gene>
    <name evidence="12" type="ORF">B0T14DRAFT_442576</name>
</gene>
<sequence length="625" mass="69916">MAEPGTDDDVKSNKRSHTDFTEEDGSGSSSDDDMGPQLPSAAPKKKRKVLPYEKLYISALPKSARYSKSLMHKEQLAYLTMTPVTDFLITSSVDGVVKFWKKVADGIEFVKEFKAHQGEIRSVSTSHDGRSFASAGVDKTVKLFDVMTFDLLAVLQLDYVPHCVCWVHKKGSSLPLLAVSEETTSKIHLYDGRGESQEPVHTLKNLHRSPVSIMAFNGNFDCVISADEGGMLEYWRPSGAYEKPDNVFKLKSATNLFEFKKAKVVPSSLTLSPDGSRFVVISYPDRKIRVFDFAAAKLQRTYDESLKVIEEMQQAGTALQKLDVVEFGRRLAQEREIESPALRDKFNVIFDESGHFLIYGSYLGIKVLNTYTNQVVKVYGKEEGFRPLALALYQGQPQKKGVTTVAMAASSNPLLQESESRDPILVATGVGKVRFYMFTNEEEVSKSTRDVQNEKPTILGQKKTEQKKQAETGTAAIIHTTYGDIHIRLFPDAAPKAVENFVTHSKRGYYNNTIFHRVIRKFMIQCGDPLGDGTGGESIWGREFGDEFSSLKHDKPYTVSMANAGPNTNGSQFFITTEKTPWLDNKHTIFGRATQGFDVIHKIESVRTYKEKPEEDIKILSIDIA</sequence>
<protein>
    <recommendedName>
        <fullName evidence="8">Peptidyl-prolyl cis-trans isomerase-like 1</fullName>
        <ecNumber evidence="3">5.2.1.8</ecNumber>
    </recommendedName>
</protein>
<dbReference type="PROSITE" id="PS50082">
    <property type="entry name" value="WD_REPEATS_2"/>
    <property type="match status" value="2"/>
</dbReference>
<evidence type="ECO:0000256" key="4">
    <source>
        <dbReference type="ARBA" id="ARBA00022574"/>
    </source>
</evidence>
<dbReference type="InterPro" id="IPR002130">
    <property type="entry name" value="Cyclophilin-type_PPIase_dom"/>
</dbReference>
<organism evidence="12 13">
    <name type="scientific">Immersiella caudata</name>
    <dbReference type="NCBI Taxonomy" id="314043"/>
    <lineage>
        <taxon>Eukaryota</taxon>
        <taxon>Fungi</taxon>
        <taxon>Dikarya</taxon>
        <taxon>Ascomycota</taxon>
        <taxon>Pezizomycotina</taxon>
        <taxon>Sordariomycetes</taxon>
        <taxon>Sordariomycetidae</taxon>
        <taxon>Sordariales</taxon>
        <taxon>Lasiosphaeriaceae</taxon>
        <taxon>Immersiella</taxon>
    </lineage>
</organism>
<dbReference type="Proteomes" id="UP001175000">
    <property type="component" value="Unassembled WGS sequence"/>
</dbReference>
<evidence type="ECO:0000256" key="7">
    <source>
        <dbReference type="ARBA" id="ARBA00023235"/>
    </source>
</evidence>
<dbReference type="Gene3D" id="2.40.100.10">
    <property type="entry name" value="Cyclophilin-like"/>
    <property type="match status" value="1"/>
</dbReference>
<evidence type="ECO:0000256" key="2">
    <source>
        <dbReference type="ARBA" id="ARBA00007365"/>
    </source>
</evidence>
<comment type="caution">
    <text evidence="12">The sequence shown here is derived from an EMBL/GenBank/DDBJ whole genome shotgun (WGS) entry which is preliminary data.</text>
</comment>
<dbReference type="GO" id="GO:0003755">
    <property type="term" value="F:peptidyl-prolyl cis-trans isomerase activity"/>
    <property type="evidence" value="ECO:0007669"/>
    <property type="project" value="UniProtKB-KW"/>
</dbReference>
<keyword evidence="7" id="KW-0413">Isomerase</keyword>
<dbReference type="InterPro" id="IPR001680">
    <property type="entry name" value="WD40_rpt"/>
</dbReference>
<evidence type="ECO:0000313" key="12">
    <source>
        <dbReference type="EMBL" id="KAK0633553.1"/>
    </source>
</evidence>
<dbReference type="EMBL" id="JAULSU010000001">
    <property type="protein sequence ID" value="KAK0633553.1"/>
    <property type="molecule type" value="Genomic_DNA"/>
</dbReference>
<dbReference type="InterPro" id="IPR044666">
    <property type="entry name" value="Cyclophilin_A-like"/>
</dbReference>
<evidence type="ECO:0000256" key="5">
    <source>
        <dbReference type="ARBA" id="ARBA00022737"/>
    </source>
</evidence>
<dbReference type="FunFam" id="2.130.10.10:FF:000450">
    <property type="entry name" value="Peptidylprolyl isomerase domain and WD-repeat protein 1"/>
    <property type="match status" value="1"/>
</dbReference>
<name>A0AA39XGH1_9PEZI</name>
<keyword evidence="6" id="KW-0697">Rotamase</keyword>
<evidence type="ECO:0000256" key="1">
    <source>
        <dbReference type="ARBA" id="ARBA00000971"/>
    </source>
</evidence>
<dbReference type="InterPro" id="IPR029000">
    <property type="entry name" value="Cyclophilin-like_dom_sf"/>
</dbReference>
<feature type="compositionally biased region" description="Acidic residues" evidence="10">
    <location>
        <begin position="21"/>
        <end position="34"/>
    </location>
</feature>
<proteinExistence type="inferred from homology"/>
<evidence type="ECO:0000256" key="3">
    <source>
        <dbReference type="ARBA" id="ARBA00013194"/>
    </source>
</evidence>
<dbReference type="PROSITE" id="PS50072">
    <property type="entry name" value="CSA_PPIASE_2"/>
    <property type="match status" value="1"/>
</dbReference>
<evidence type="ECO:0000256" key="10">
    <source>
        <dbReference type="SAM" id="MobiDB-lite"/>
    </source>
</evidence>
<comment type="catalytic activity">
    <reaction evidence="1">
        <text>[protein]-peptidylproline (omega=180) = [protein]-peptidylproline (omega=0)</text>
        <dbReference type="Rhea" id="RHEA:16237"/>
        <dbReference type="Rhea" id="RHEA-COMP:10747"/>
        <dbReference type="Rhea" id="RHEA-COMP:10748"/>
        <dbReference type="ChEBI" id="CHEBI:83833"/>
        <dbReference type="ChEBI" id="CHEBI:83834"/>
        <dbReference type="EC" id="5.2.1.8"/>
    </reaction>
</comment>
<dbReference type="Gene3D" id="2.130.10.10">
    <property type="entry name" value="YVTN repeat-like/Quinoprotein amine dehydrogenase"/>
    <property type="match status" value="1"/>
</dbReference>
<dbReference type="CDD" id="cd01927">
    <property type="entry name" value="cyclophilin_WD40"/>
    <property type="match status" value="1"/>
</dbReference>
<dbReference type="Pfam" id="PF00160">
    <property type="entry name" value="Pro_isomerase"/>
    <property type="match status" value="1"/>
</dbReference>
<dbReference type="GO" id="GO:0005634">
    <property type="term" value="C:nucleus"/>
    <property type="evidence" value="ECO:0007669"/>
    <property type="project" value="UniProtKB-ARBA"/>
</dbReference>
<feature type="repeat" description="WD" evidence="9">
    <location>
        <begin position="113"/>
        <end position="154"/>
    </location>
</feature>
<keyword evidence="5" id="KW-0677">Repeat</keyword>
<dbReference type="SUPFAM" id="SSF50891">
    <property type="entry name" value="Cyclophilin-like"/>
    <property type="match status" value="1"/>
</dbReference>
<dbReference type="SMART" id="SM00320">
    <property type="entry name" value="WD40"/>
    <property type="match status" value="4"/>
</dbReference>
<dbReference type="PANTHER" id="PTHR45625">
    <property type="entry name" value="PEPTIDYL-PROLYL CIS-TRANS ISOMERASE-RELATED"/>
    <property type="match status" value="1"/>
</dbReference>
<dbReference type="InterPro" id="IPR036322">
    <property type="entry name" value="WD40_repeat_dom_sf"/>
</dbReference>
<evidence type="ECO:0000256" key="6">
    <source>
        <dbReference type="ARBA" id="ARBA00023110"/>
    </source>
</evidence>